<dbReference type="PANTHER" id="PTHR43283">
    <property type="entry name" value="BETA-LACTAMASE-RELATED"/>
    <property type="match status" value="1"/>
</dbReference>
<dbReference type="PANTHER" id="PTHR43283:SF11">
    <property type="entry name" value="BETA-LACTAMASE-RELATED DOMAIN-CONTAINING PROTEIN"/>
    <property type="match status" value="1"/>
</dbReference>
<dbReference type="RefSeq" id="WP_386097537.1">
    <property type="nucleotide sequence ID" value="NZ_JBHSAT010000004.1"/>
</dbReference>
<dbReference type="InterPro" id="IPR001466">
    <property type="entry name" value="Beta-lactam-related"/>
</dbReference>
<dbReference type="SUPFAM" id="SSF56601">
    <property type="entry name" value="beta-lactamase/transpeptidase-like"/>
    <property type="match status" value="1"/>
</dbReference>
<evidence type="ECO:0000313" key="4">
    <source>
        <dbReference type="EMBL" id="MFC3876536.1"/>
    </source>
</evidence>
<dbReference type="Gene3D" id="3.40.710.10">
    <property type="entry name" value="DD-peptidase/beta-lactamase superfamily"/>
    <property type="match status" value="1"/>
</dbReference>
<gene>
    <name evidence="4" type="ORF">ACFOSX_04760</name>
</gene>
<sequence>MRITFWSLLFVFVGSFQTSAQNDYYFPAKAEAWETVSTSDYNINNGQLQKAVDFAKANEYSGSRDLRIAILKGFEREPFHEILGPTKKRGGPAGMILKNGYKIAEWGDTKRVDMTFSVTKIFLSTVAGLAVDQGLIASENDRVGNYVWDGTFRGKHNEQITWAHLLQQNSDWSGELWGIKDWADRPPREGDIDDWKNRKLNTPGTVMEYNDVRVNVLAYSLLQVWRKPVPQVLKENLMDKIDASTTWRWFGYKDAWTTVDGLQMKSVTGGGHSGAGLFISTEDIARFGLLFLNDGKWNEEQIISKDWIERAITPSEPNVNYGYMWWLNKKGPRHWEQVSESIYYGAGFGGNFIIVDRDNDVVIVTRWLEPSKVKEFMQTLVKAF</sequence>
<dbReference type="InterPro" id="IPR050789">
    <property type="entry name" value="Diverse_Enzym_Activities"/>
</dbReference>
<feature type="signal peptide" evidence="2">
    <location>
        <begin position="1"/>
        <end position="20"/>
    </location>
</feature>
<dbReference type="Proteomes" id="UP001595812">
    <property type="component" value="Unassembled WGS sequence"/>
</dbReference>
<evidence type="ECO:0000313" key="5">
    <source>
        <dbReference type="Proteomes" id="UP001595812"/>
    </source>
</evidence>
<protein>
    <submittedName>
        <fullName evidence="4">Serine hydrolase domain-containing protein</fullName>
        <ecNumber evidence="4">3.-.-.-</ecNumber>
    </submittedName>
</protein>
<dbReference type="InterPro" id="IPR012338">
    <property type="entry name" value="Beta-lactam/transpept-like"/>
</dbReference>
<name>A0ABV8AEM7_9FLAO</name>
<dbReference type="Pfam" id="PF00144">
    <property type="entry name" value="Beta-lactamase"/>
    <property type="match status" value="1"/>
</dbReference>
<organism evidence="4 5">
    <name type="scientific">Winogradskyella maritima</name>
    <dbReference type="NCBI Taxonomy" id="1517766"/>
    <lineage>
        <taxon>Bacteria</taxon>
        <taxon>Pseudomonadati</taxon>
        <taxon>Bacteroidota</taxon>
        <taxon>Flavobacteriia</taxon>
        <taxon>Flavobacteriales</taxon>
        <taxon>Flavobacteriaceae</taxon>
        <taxon>Winogradskyella</taxon>
    </lineage>
</organism>
<evidence type="ECO:0000256" key="2">
    <source>
        <dbReference type="SAM" id="SignalP"/>
    </source>
</evidence>
<accession>A0ABV8AEM7</accession>
<dbReference type="EMBL" id="JBHSAT010000004">
    <property type="protein sequence ID" value="MFC3876536.1"/>
    <property type="molecule type" value="Genomic_DNA"/>
</dbReference>
<feature type="chain" id="PRO_5045297892" evidence="2">
    <location>
        <begin position="21"/>
        <end position="384"/>
    </location>
</feature>
<feature type="domain" description="Beta-lactamase-related" evidence="3">
    <location>
        <begin position="115"/>
        <end position="364"/>
    </location>
</feature>
<keyword evidence="5" id="KW-1185">Reference proteome</keyword>
<dbReference type="GO" id="GO:0016787">
    <property type="term" value="F:hydrolase activity"/>
    <property type="evidence" value="ECO:0007669"/>
    <property type="project" value="UniProtKB-KW"/>
</dbReference>
<proteinExistence type="predicted"/>
<dbReference type="EC" id="3.-.-.-" evidence="4"/>
<reference evidence="5" key="1">
    <citation type="journal article" date="2019" name="Int. J. Syst. Evol. Microbiol.">
        <title>The Global Catalogue of Microorganisms (GCM) 10K type strain sequencing project: providing services to taxonomists for standard genome sequencing and annotation.</title>
        <authorList>
            <consortium name="The Broad Institute Genomics Platform"/>
            <consortium name="The Broad Institute Genome Sequencing Center for Infectious Disease"/>
            <person name="Wu L."/>
            <person name="Ma J."/>
        </authorList>
    </citation>
    <scope>NUCLEOTIDE SEQUENCE [LARGE SCALE GENOMIC DNA]</scope>
    <source>
        <strain evidence="5">CECT 8979</strain>
    </source>
</reference>
<keyword evidence="2" id="KW-0732">Signal</keyword>
<evidence type="ECO:0000259" key="3">
    <source>
        <dbReference type="Pfam" id="PF00144"/>
    </source>
</evidence>
<comment type="caution">
    <text evidence="4">The sequence shown here is derived from an EMBL/GenBank/DDBJ whole genome shotgun (WGS) entry which is preliminary data.</text>
</comment>
<evidence type="ECO:0000256" key="1">
    <source>
        <dbReference type="ARBA" id="ARBA00022801"/>
    </source>
</evidence>
<keyword evidence="1 4" id="KW-0378">Hydrolase</keyword>